<evidence type="ECO:0000313" key="7">
    <source>
        <dbReference type="Proteomes" id="UP000562124"/>
    </source>
</evidence>
<accession>A0A7Y0LYW7</accession>
<dbReference type="Pfam" id="PF04228">
    <property type="entry name" value="Zn_peptidase"/>
    <property type="match status" value="1"/>
</dbReference>
<keyword evidence="2 5" id="KW-0812">Transmembrane</keyword>
<dbReference type="Proteomes" id="UP000562124">
    <property type="component" value="Unassembled WGS sequence"/>
</dbReference>
<sequence>MTFSEGGSFEGGRVRTSRGRGAAIGGGIGGIVVLLGALLFGQDLGPLVNGLGGGGGAAQEGAVGDCTAEQANSDPLCRLAGASESLDVYWAGALPAVGVEYVQPGVVSFEQSVSTACGNATSATGPFYCPPDQTVYLDLGFWDDLRDRFGAQGGPLAEMYVIAHEFGHHVQTITGVMEAADRTQTGPDSDGVRIELMADCLAGMWAGDASTTVDPETGITYLEPITAEELGQAISAAEAVGDDRIQEQATGTVNPEAWTHGSAEQRRAWFTVGYDGASFQDCNLLEGGAI</sequence>
<dbReference type="GO" id="GO:0016020">
    <property type="term" value="C:membrane"/>
    <property type="evidence" value="ECO:0007669"/>
    <property type="project" value="UniProtKB-SubCell"/>
</dbReference>
<evidence type="ECO:0000256" key="4">
    <source>
        <dbReference type="ARBA" id="ARBA00023136"/>
    </source>
</evidence>
<comment type="caution">
    <text evidence="6">The sequence shown here is derived from an EMBL/GenBank/DDBJ whole genome shotgun (WGS) entry which is preliminary data.</text>
</comment>
<evidence type="ECO:0000256" key="5">
    <source>
        <dbReference type="SAM" id="Phobius"/>
    </source>
</evidence>
<dbReference type="EMBL" id="JABCJJ010000016">
    <property type="protein sequence ID" value="NMR20772.1"/>
    <property type="molecule type" value="Genomic_DNA"/>
</dbReference>
<dbReference type="AlphaFoldDB" id="A0A7Y0LYW7"/>
<dbReference type="InterPro" id="IPR007343">
    <property type="entry name" value="Uncharacterised_pept_Zn_put"/>
</dbReference>
<evidence type="ECO:0000313" key="6">
    <source>
        <dbReference type="EMBL" id="NMR20772.1"/>
    </source>
</evidence>
<keyword evidence="3 5" id="KW-1133">Transmembrane helix</keyword>
<evidence type="ECO:0000256" key="1">
    <source>
        <dbReference type="ARBA" id="ARBA00004167"/>
    </source>
</evidence>
<gene>
    <name evidence="6" type="ORF">HIR71_11175</name>
</gene>
<name>A0A7Y0LYW7_CELFI</name>
<protein>
    <submittedName>
        <fullName evidence="6">Neutral zinc metallopeptidase</fullName>
    </submittedName>
</protein>
<keyword evidence="7" id="KW-1185">Reference proteome</keyword>
<evidence type="ECO:0000256" key="3">
    <source>
        <dbReference type="ARBA" id="ARBA00022989"/>
    </source>
</evidence>
<keyword evidence="4 5" id="KW-0472">Membrane</keyword>
<organism evidence="6 7">
    <name type="scientific">Cellulomonas fimi</name>
    <dbReference type="NCBI Taxonomy" id="1708"/>
    <lineage>
        <taxon>Bacteria</taxon>
        <taxon>Bacillati</taxon>
        <taxon>Actinomycetota</taxon>
        <taxon>Actinomycetes</taxon>
        <taxon>Micrococcales</taxon>
        <taxon>Cellulomonadaceae</taxon>
        <taxon>Cellulomonas</taxon>
    </lineage>
</organism>
<proteinExistence type="predicted"/>
<feature type="transmembrane region" description="Helical" evidence="5">
    <location>
        <begin position="21"/>
        <end position="41"/>
    </location>
</feature>
<dbReference type="PANTHER" id="PTHR30168:SF0">
    <property type="entry name" value="INNER MEMBRANE PROTEIN"/>
    <property type="match status" value="1"/>
</dbReference>
<comment type="subcellular location">
    <subcellularLocation>
        <location evidence="1">Membrane</location>
        <topology evidence="1">Single-pass membrane protein</topology>
    </subcellularLocation>
</comment>
<dbReference type="PANTHER" id="PTHR30168">
    <property type="entry name" value="PUTATIVE MEMBRANE PROTEIN YPFJ"/>
    <property type="match status" value="1"/>
</dbReference>
<evidence type="ECO:0000256" key="2">
    <source>
        <dbReference type="ARBA" id="ARBA00022692"/>
    </source>
</evidence>
<dbReference type="RefSeq" id="WP_169325140.1">
    <property type="nucleotide sequence ID" value="NZ_JABCJJ010000016.1"/>
</dbReference>
<reference evidence="6 7" key="1">
    <citation type="submission" date="2020-04" db="EMBL/GenBank/DDBJ databases">
        <title>Sequencing and Assembly of C. fimi.</title>
        <authorList>
            <person name="Ramsey A.R."/>
        </authorList>
    </citation>
    <scope>NUCLEOTIDE SEQUENCE [LARGE SCALE GENOMIC DNA]</scope>
    <source>
        <strain evidence="6 7">SB</strain>
    </source>
</reference>